<dbReference type="CDD" id="cd01173">
    <property type="entry name" value="pyridoxal_pyridoxamine_kinase"/>
    <property type="match status" value="1"/>
</dbReference>
<evidence type="ECO:0000256" key="6">
    <source>
        <dbReference type="ARBA" id="ARBA00018134"/>
    </source>
</evidence>
<dbReference type="GO" id="GO:0005829">
    <property type="term" value="C:cytosol"/>
    <property type="evidence" value="ECO:0007669"/>
    <property type="project" value="TreeGrafter"/>
</dbReference>
<evidence type="ECO:0000256" key="2">
    <source>
        <dbReference type="ARBA" id="ARBA00004835"/>
    </source>
</evidence>
<evidence type="ECO:0000256" key="1">
    <source>
        <dbReference type="ARBA" id="ARBA00004750"/>
    </source>
</evidence>
<comment type="pathway">
    <text evidence="2">Cofactor metabolism; pyridoxal 5'-phosphate salvage; pyridoxine 5'-phosphate from pyridoxine: step 1/1.</text>
</comment>
<proteinExistence type="inferred from homology"/>
<evidence type="ECO:0000256" key="12">
    <source>
        <dbReference type="ARBA" id="ARBA00047310"/>
    </source>
</evidence>
<dbReference type="GO" id="GO:0009443">
    <property type="term" value="P:pyridoxal 5'-phosphate salvage"/>
    <property type="evidence" value="ECO:0007669"/>
    <property type="project" value="InterPro"/>
</dbReference>
<dbReference type="InterPro" id="IPR013749">
    <property type="entry name" value="PM/HMP-P_kinase-1"/>
</dbReference>
<comment type="pathway">
    <text evidence="1">Cofactor metabolism; pyridoxal 5'-phosphate salvage; pyridoxamine 5'-phosphate from pyridoxamine: step 1/1.</text>
</comment>
<comment type="pathway">
    <text evidence="3">Cofactor metabolism; pyridoxal 5'-phosphate salvage; pyridoxal 5'-phosphate from pyridoxal: step 1/1.</text>
</comment>
<evidence type="ECO:0000256" key="10">
    <source>
        <dbReference type="ARBA" id="ARBA00022840"/>
    </source>
</evidence>
<dbReference type="Gene3D" id="3.40.1190.20">
    <property type="match status" value="1"/>
</dbReference>
<keyword evidence="9" id="KW-0418">Kinase</keyword>
<evidence type="ECO:0000256" key="14">
    <source>
        <dbReference type="ARBA" id="ARBA00048524"/>
    </source>
</evidence>
<evidence type="ECO:0000256" key="11">
    <source>
        <dbReference type="ARBA" id="ARBA00032808"/>
    </source>
</evidence>
<evidence type="ECO:0000256" key="3">
    <source>
        <dbReference type="ARBA" id="ARBA00005210"/>
    </source>
</evidence>
<evidence type="ECO:0000259" key="15">
    <source>
        <dbReference type="Pfam" id="PF08543"/>
    </source>
</evidence>
<name>A0A0N4Z284_PARTI</name>
<evidence type="ECO:0000256" key="4">
    <source>
        <dbReference type="ARBA" id="ARBA00008805"/>
    </source>
</evidence>
<dbReference type="EC" id="2.7.1.35" evidence="5"/>
<dbReference type="Proteomes" id="UP000038045">
    <property type="component" value="Unplaced"/>
</dbReference>
<evidence type="ECO:0000256" key="13">
    <source>
        <dbReference type="ARBA" id="ARBA00047377"/>
    </source>
</evidence>
<evidence type="ECO:0000313" key="17">
    <source>
        <dbReference type="WBParaSite" id="PTRK_0000097900.1"/>
    </source>
</evidence>
<evidence type="ECO:0000256" key="5">
    <source>
        <dbReference type="ARBA" id="ARBA00012104"/>
    </source>
</evidence>
<comment type="catalytic activity">
    <reaction evidence="12">
        <text>pyridoxamine + ATP = pyridoxamine 5'-phosphate + ADP + H(+)</text>
        <dbReference type="Rhea" id="RHEA:25104"/>
        <dbReference type="ChEBI" id="CHEBI:15378"/>
        <dbReference type="ChEBI" id="CHEBI:30616"/>
        <dbReference type="ChEBI" id="CHEBI:57761"/>
        <dbReference type="ChEBI" id="CHEBI:58451"/>
        <dbReference type="ChEBI" id="CHEBI:456216"/>
        <dbReference type="EC" id="2.7.1.35"/>
    </reaction>
    <physiologicalReaction direction="left-to-right" evidence="12">
        <dbReference type="Rhea" id="RHEA:25105"/>
    </physiologicalReaction>
</comment>
<evidence type="ECO:0000313" key="16">
    <source>
        <dbReference type="Proteomes" id="UP000038045"/>
    </source>
</evidence>
<dbReference type="PANTHER" id="PTHR10534">
    <property type="entry name" value="PYRIDOXAL KINASE"/>
    <property type="match status" value="1"/>
</dbReference>
<dbReference type="SUPFAM" id="SSF53613">
    <property type="entry name" value="Ribokinase-like"/>
    <property type="match status" value="1"/>
</dbReference>
<keyword evidence="7" id="KW-0808">Transferase</keyword>
<comment type="catalytic activity">
    <reaction evidence="14">
        <text>pyridoxine + ATP = pyridoxine 5'-phosphate + ADP + H(+)</text>
        <dbReference type="Rhea" id="RHEA:25108"/>
        <dbReference type="ChEBI" id="CHEBI:15378"/>
        <dbReference type="ChEBI" id="CHEBI:16709"/>
        <dbReference type="ChEBI" id="CHEBI:30616"/>
        <dbReference type="ChEBI" id="CHEBI:58589"/>
        <dbReference type="ChEBI" id="CHEBI:456216"/>
        <dbReference type="EC" id="2.7.1.35"/>
    </reaction>
    <physiologicalReaction direction="left-to-right" evidence="14">
        <dbReference type="Rhea" id="RHEA:25109"/>
    </physiologicalReaction>
</comment>
<evidence type="ECO:0000256" key="9">
    <source>
        <dbReference type="ARBA" id="ARBA00022777"/>
    </source>
</evidence>
<dbReference type="Pfam" id="PF08543">
    <property type="entry name" value="Phos_pyr_kin"/>
    <property type="match status" value="1"/>
</dbReference>
<dbReference type="PANTHER" id="PTHR10534:SF2">
    <property type="entry name" value="PYRIDOXAL KINASE"/>
    <property type="match status" value="1"/>
</dbReference>
<evidence type="ECO:0000256" key="8">
    <source>
        <dbReference type="ARBA" id="ARBA00022741"/>
    </source>
</evidence>
<organism evidence="16 17">
    <name type="scientific">Parastrongyloides trichosuri</name>
    <name type="common">Possum-specific nematode worm</name>
    <dbReference type="NCBI Taxonomy" id="131310"/>
    <lineage>
        <taxon>Eukaryota</taxon>
        <taxon>Metazoa</taxon>
        <taxon>Ecdysozoa</taxon>
        <taxon>Nematoda</taxon>
        <taxon>Chromadorea</taxon>
        <taxon>Rhabditida</taxon>
        <taxon>Tylenchina</taxon>
        <taxon>Panagrolaimomorpha</taxon>
        <taxon>Strongyloidoidea</taxon>
        <taxon>Strongyloididae</taxon>
        <taxon>Parastrongyloides</taxon>
    </lineage>
</organism>
<reference evidence="17" key="1">
    <citation type="submission" date="2017-02" db="UniProtKB">
        <authorList>
            <consortium name="WormBaseParasite"/>
        </authorList>
    </citation>
    <scope>IDENTIFICATION</scope>
</reference>
<feature type="domain" description="Pyridoxamine kinase/Phosphomethylpyrimidine kinase" evidence="15">
    <location>
        <begin position="85"/>
        <end position="273"/>
    </location>
</feature>
<evidence type="ECO:0000256" key="7">
    <source>
        <dbReference type="ARBA" id="ARBA00022679"/>
    </source>
</evidence>
<keyword evidence="16" id="KW-1185">Reference proteome</keyword>
<accession>A0A0N4Z284</accession>
<sequence>MEALDRLKMEKLSKRVLSIQSHVVSGYAGNKCSVFPLQLNGFEVDVINSVQFSNHTGYEHVKGQCLSSNDLKDLFEGLQLNNLVNYSHIVTGYVGKVDFLKQIKEIVMESKKKNPNLVYVCDPVMGDCGKYYTPKELMPVYRDEIISLADIITPNAFELGELTGISIDSEESCLKAIEVLHKKHGIKYVIVSSGIVHPSNDNIFYAYASKMNEDGTSNKYRFKINKIDIYCVGTGDVFVSLLINWMDSLGNDLQNAVCKTISSLQHILRKTHEACEDKTSSQEREIKLIQSRYEILHPTIEIESEII</sequence>
<dbReference type="AlphaFoldDB" id="A0A0N4Z284"/>
<dbReference type="InterPro" id="IPR004625">
    <property type="entry name" value="PyrdxlKinase"/>
</dbReference>
<keyword evidence="10" id="KW-0067">ATP-binding</keyword>
<dbReference type="UniPathway" id="UPA01068">
    <property type="reaction ID" value="UER00298"/>
</dbReference>
<protein>
    <recommendedName>
        <fullName evidence="6">Pyridoxal kinase</fullName>
        <ecNumber evidence="5">2.7.1.35</ecNumber>
    </recommendedName>
    <alternativeName>
        <fullName evidence="11">Pyridoxine kinase</fullName>
    </alternativeName>
</protein>
<dbReference type="GO" id="GO:0005524">
    <property type="term" value="F:ATP binding"/>
    <property type="evidence" value="ECO:0007669"/>
    <property type="project" value="UniProtKB-KW"/>
</dbReference>
<comment type="similarity">
    <text evidence="4">Belongs to the pyridoxine kinase family.</text>
</comment>
<comment type="catalytic activity">
    <reaction evidence="13">
        <text>pyridoxal + ATP = pyridoxal 5'-phosphate + ADP + H(+)</text>
        <dbReference type="Rhea" id="RHEA:10224"/>
        <dbReference type="ChEBI" id="CHEBI:15378"/>
        <dbReference type="ChEBI" id="CHEBI:17310"/>
        <dbReference type="ChEBI" id="CHEBI:30616"/>
        <dbReference type="ChEBI" id="CHEBI:456216"/>
        <dbReference type="ChEBI" id="CHEBI:597326"/>
        <dbReference type="EC" id="2.7.1.35"/>
    </reaction>
    <physiologicalReaction direction="left-to-right" evidence="13">
        <dbReference type="Rhea" id="RHEA:10225"/>
    </physiologicalReaction>
</comment>
<keyword evidence="8" id="KW-0547">Nucleotide-binding</keyword>
<dbReference type="GO" id="GO:0008478">
    <property type="term" value="F:pyridoxal kinase activity"/>
    <property type="evidence" value="ECO:0007669"/>
    <property type="project" value="UniProtKB-EC"/>
</dbReference>
<dbReference type="NCBIfam" id="TIGR00687">
    <property type="entry name" value="pyridox_kin"/>
    <property type="match status" value="1"/>
</dbReference>
<dbReference type="WBParaSite" id="PTRK_0000097900.1">
    <property type="protein sequence ID" value="PTRK_0000097900.1"/>
    <property type="gene ID" value="PTRK_0000097900"/>
</dbReference>
<dbReference type="STRING" id="131310.A0A0N4Z284"/>
<dbReference type="InterPro" id="IPR029056">
    <property type="entry name" value="Ribokinase-like"/>
</dbReference>